<dbReference type="InterPro" id="IPR007278">
    <property type="entry name" value="DUF397"/>
</dbReference>
<accession>A0A401Z3I8</accession>
<name>A0A401Z3I8_9ACTN</name>
<evidence type="ECO:0000259" key="2">
    <source>
        <dbReference type="Pfam" id="PF04149"/>
    </source>
</evidence>
<gene>
    <name evidence="3" type="ORF">EHYA_09142</name>
</gene>
<evidence type="ECO:0000313" key="3">
    <source>
        <dbReference type="EMBL" id="GCE01376.1"/>
    </source>
</evidence>
<protein>
    <submittedName>
        <fullName evidence="3">Toxin</fullName>
    </submittedName>
</protein>
<evidence type="ECO:0000256" key="1">
    <source>
        <dbReference type="SAM" id="MobiDB-lite"/>
    </source>
</evidence>
<dbReference type="Pfam" id="PF04149">
    <property type="entry name" value="DUF397"/>
    <property type="match status" value="1"/>
</dbReference>
<dbReference type="AlphaFoldDB" id="A0A401Z3I8"/>
<dbReference type="RefSeq" id="WP_126643011.1">
    <property type="nucleotide sequence ID" value="NZ_BIFH01000048.1"/>
</dbReference>
<sequence>MNREIASEWRKSSYSDSGANCVETAVTPSADRAVRDSKDPSVGHLVVAAPSWAALTSSLRGRTPLPTPAPAMDDAEVPRPEGE</sequence>
<feature type="region of interest" description="Disordered" evidence="1">
    <location>
        <begin position="58"/>
        <end position="83"/>
    </location>
</feature>
<reference evidence="3 4" key="1">
    <citation type="submission" date="2018-12" db="EMBL/GenBank/DDBJ databases">
        <title>Draft genome sequence of Embleya hyalina NBRC 13850T.</title>
        <authorList>
            <person name="Komaki H."/>
            <person name="Hosoyama A."/>
            <person name="Kimura A."/>
            <person name="Ichikawa N."/>
            <person name="Tamura T."/>
        </authorList>
    </citation>
    <scope>NUCLEOTIDE SEQUENCE [LARGE SCALE GENOMIC DNA]</scope>
    <source>
        <strain evidence="3 4">NBRC 13850</strain>
    </source>
</reference>
<feature type="domain" description="DUF397" evidence="2">
    <location>
        <begin position="8"/>
        <end position="60"/>
    </location>
</feature>
<keyword evidence="4" id="KW-1185">Reference proteome</keyword>
<dbReference type="OrthoDB" id="4562195at2"/>
<evidence type="ECO:0000313" key="4">
    <source>
        <dbReference type="Proteomes" id="UP000286931"/>
    </source>
</evidence>
<comment type="caution">
    <text evidence="3">The sequence shown here is derived from an EMBL/GenBank/DDBJ whole genome shotgun (WGS) entry which is preliminary data.</text>
</comment>
<proteinExistence type="predicted"/>
<dbReference type="EMBL" id="BIFH01000048">
    <property type="protein sequence ID" value="GCE01376.1"/>
    <property type="molecule type" value="Genomic_DNA"/>
</dbReference>
<organism evidence="3 4">
    <name type="scientific">Embleya hyalina</name>
    <dbReference type="NCBI Taxonomy" id="516124"/>
    <lineage>
        <taxon>Bacteria</taxon>
        <taxon>Bacillati</taxon>
        <taxon>Actinomycetota</taxon>
        <taxon>Actinomycetes</taxon>
        <taxon>Kitasatosporales</taxon>
        <taxon>Streptomycetaceae</taxon>
        <taxon>Embleya</taxon>
    </lineage>
</organism>
<dbReference type="Proteomes" id="UP000286931">
    <property type="component" value="Unassembled WGS sequence"/>
</dbReference>